<dbReference type="RefSeq" id="WP_113953635.1">
    <property type="nucleotide sequence ID" value="NZ_QNRT01000002.1"/>
</dbReference>
<dbReference type="SUPFAM" id="SSF51735">
    <property type="entry name" value="NAD(P)-binding Rossmann-fold domains"/>
    <property type="match status" value="1"/>
</dbReference>
<dbReference type="FunFam" id="3.40.50.720:FF:000413">
    <property type="entry name" value="Trans-acting enoyl reductase"/>
    <property type="match status" value="1"/>
</dbReference>
<dbReference type="InterPro" id="IPR051276">
    <property type="entry name" value="Saccharopine_DH-like_oxidrdct"/>
</dbReference>
<feature type="region of interest" description="Disordered" evidence="2">
    <location>
        <begin position="287"/>
        <end position="306"/>
    </location>
</feature>
<dbReference type="Pfam" id="PF03435">
    <property type="entry name" value="Sacchrp_dh_NADP"/>
    <property type="match status" value="1"/>
</dbReference>
<evidence type="ECO:0000259" key="3">
    <source>
        <dbReference type="Pfam" id="PF03435"/>
    </source>
</evidence>
<protein>
    <submittedName>
        <fullName evidence="4">Short subunit dehydrogenase-like uncharacterized protein</fullName>
    </submittedName>
</protein>
<dbReference type="Gene3D" id="3.40.50.720">
    <property type="entry name" value="NAD(P)-binding Rossmann-like Domain"/>
    <property type="match status" value="1"/>
</dbReference>
<feature type="domain" description="Saccharopine dehydrogenase NADP binding" evidence="3">
    <location>
        <begin position="8"/>
        <end position="137"/>
    </location>
</feature>
<dbReference type="InParanoid" id="A0A395JJ57"/>
<evidence type="ECO:0000313" key="4">
    <source>
        <dbReference type="EMBL" id="RBP50816.1"/>
    </source>
</evidence>
<sequence length="391" mass="41845">MSEKKFDIVVYGATGFTGRLVAEYLQQRYGNGDEIRWAMAGRSQDKLVSVRNEMGLPEDTPLVVADTSDDVSLQAMVNSTELVLTTVGPYQLYGSKLVAVCAASGTDYVDLCGESVWMRHMIDAHQETAQKTGARIVFSCGFDSIPSDLGIFRLQNLAKQKTGQVCQHISGRVRGLKGTFSGGTAASLQASLKAAKTDPENLKLAVNPYALVPGFVGVEQPNGDRVIYSEELKSWVAPFVMAAINTRNVHRSNALLGHAYGADFTYDEMLLTGDGEKGEAIANHVANDRSLAGPDAPKPGEGPSKAEREAGFYDIAYIGELPDGNKMTLAVTGDRDPGYGSTCKMIAESAICLVKDARDTAGGLWTTAPAMGDKLITRLEANAGLTFKLES</sequence>
<dbReference type="GO" id="GO:0005886">
    <property type="term" value="C:plasma membrane"/>
    <property type="evidence" value="ECO:0007669"/>
    <property type="project" value="TreeGrafter"/>
</dbReference>
<organism evidence="4 5">
    <name type="scientific">Arenicella xantha</name>
    <dbReference type="NCBI Taxonomy" id="644221"/>
    <lineage>
        <taxon>Bacteria</taxon>
        <taxon>Pseudomonadati</taxon>
        <taxon>Pseudomonadota</taxon>
        <taxon>Gammaproteobacteria</taxon>
        <taxon>Arenicellales</taxon>
        <taxon>Arenicellaceae</taxon>
        <taxon>Arenicella</taxon>
    </lineage>
</organism>
<dbReference type="Proteomes" id="UP000253083">
    <property type="component" value="Unassembled WGS sequence"/>
</dbReference>
<dbReference type="EMBL" id="QNRT01000002">
    <property type="protein sequence ID" value="RBP50816.1"/>
    <property type="molecule type" value="Genomic_DNA"/>
</dbReference>
<keyword evidence="5" id="KW-1185">Reference proteome</keyword>
<dbReference type="OrthoDB" id="4420885at2"/>
<dbReference type="InterPro" id="IPR036291">
    <property type="entry name" value="NAD(P)-bd_dom_sf"/>
</dbReference>
<dbReference type="PANTHER" id="PTHR12286">
    <property type="entry name" value="SACCHAROPINE DEHYDROGENASE-LIKE OXIDOREDUCTASE"/>
    <property type="match status" value="1"/>
</dbReference>
<evidence type="ECO:0000256" key="2">
    <source>
        <dbReference type="SAM" id="MobiDB-lite"/>
    </source>
</evidence>
<dbReference type="AlphaFoldDB" id="A0A395JJ57"/>
<dbReference type="GO" id="GO:0009247">
    <property type="term" value="P:glycolipid biosynthetic process"/>
    <property type="evidence" value="ECO:0007669"/>
    <property type="project" value="TreeGrafter"/>
</dbReference>
<name>A0A395JJ57_9GAMM</name>
<comment type="similarity">
    <text evidence="1">Belongs to the saccharopine dehydrogenase family. Enoyl reductase subfamily.</text>
</comment>
<evidence type="ECO:0000256" key="1">
    <source>
        <dbReference type="ARBA" id="ARBA00010591"/>
    </source>
</evidence>
<reference evidence="4 5" key="1">
    <citation type="submission" date="2018-06" db="EMBL/GenBank/DDBJ databases">
        <title>Genomic Encyclopedia of Type Strains, Phase IV (KMG-IV): sequencing the most valuable type-strain genomes for metagenomic binning, comparative biology and taxonomic classification.</title>
        <authorList>
            <person name="Goeker M."/>
        </authorList>
    </citation>
    <scope>NUCLEOTIDE SEQUENCE [LARGE SCALE GENOMIC DNA]</scope>
    <source>
        <strain evidence="4 5">DSM 24032</strain>
    </source>
</reference>
<accession>A0A395JJ57</accession>
<proteinExistence type="inferred from homology"/>
<gene>
    <name evidence="4" type="ORF">DFR28_102232</name>
</gene>
<dbReference type="InterPro" id="IPR005097">
    <property type="entry name" value="Sacchrp_dh_NADP-bd"/>
</dbReference>
<evidence type="ECO:0000313" key="5">
    <source>
        <dbReference type="Proteomes" id="UP000253083"/>
    </source>
</evidence>
<comment type="caution">
    <text evidence="4">The sequence shown here is derived from an EMBL/GenBank/DDBJ whole genome shotgun (WGS) entry which is preliminary data.</text>
</comment>
<dbReference type="PANTHER" id="PTHR12286:SF5">
    <property type="entry name" value="SACCHAROPINE DEHYDROGENASE-LIKE OXIDOREDUCTASE"/>
    <property type="match status" value="1"/>
</dbReference>